<dbReference type="Proteomes" id="UP000196878">
    <property type="component" value="Unassembled WGS sequence"/>
</dbReference>
<dbReference type="InterPro" id="IPR020843">
    <property type="entry name" value="ER"/>
</dbReference>
<evidence type="ECO:0000313" key="5">
    <source>
        <dbReference type="Proteomes" id="UP000196878"/>
    </source>
</evidence>
<evidence type="ECO:0000313" key="4">
    <source>
        <dbReference type="EMBL" id="OWJ77175.1"/>
    </source>
</evidence>
<reference evidence="4 5" key="1">
    <citation type="submission" date="2016-12" db="EMBL/GenBank/DDBJ databases">
        <title>Comparison of Traditional DNA-DNA Hybridization with In Silico Genomic Analysis.</title>
        <authorList>
            <person name="Nicholson A.C."/>
            <person name="Humrighouse B.W."/>
            <person name="Graziano J."/>
            <person name="Lasker B."/>
            <person name="Whitney A.M."/>
            <person name="Mcquiston J.R."/>
        </authorList>
    </citation>
    <scope>NUCLEOTIDE SEQUENCE [LARGE SCALE GENOMIC DNA]</scope>
    <source>
        <strain evidence="4 5">H2240</strain>
    </source>
</reference>
<feature type="domain" description="Enoyl reductase (ER)" evidence="3">
    <location>
        <begin position="10"/>
        <end position="322"/>
    </location>
</feature>
<keyword evidence="2" id="KW-0560">Oxidoreductase</keyword>
<dbReference type="InterPro" id="IPR014189">
    <property type="entry name" value="Quinone_OxRdtase_PIG3"/>
</dbReference>
<dbReference type="SMART" id="SM00829">
    <property type="entry name" value="PKS_ER"/>
    <property type="match status" value="1"/>
</dbReference>
<organism evidence="4 5">
    <name type="scientific">Haematobacter genomosp. 1</name>
    <dbReference type="NCBI Taxonomy" id="366618"/>
    <lineage>
        <taxon>Bacteria</taxon>
        <taxon>Pseudomonadati</taxon>
        <taxon>Pseudomonadota</taxon>
        <taxon>Alphaproteobacteria</taxon>
        <taxon>Rhodobacterales</taxon>
        <taxon>Paracoccaceae</taxon>
        <taxon>Haematobacter</taxon>
    </lineage>
</organism>
<protein>
    <submittedName>
        <fullName evidence="4">NAD(P)H-quinone oxidoreductase</fullName>
    </submittedName>
</protein>
<dbReference type="Gene3D" id="3.40.50.720">
    <property type="entry name" value="NAD(P)-binding Rossmann-like Domain"/>
    <property type="match status" value="1"/>
</dbReference>
<dbReference type="Pfam" id="PF08240">
    <property type="entry name" value="ADH_N"/>
    <property type="match status" value="1"/>
</dbReference>
<dbReference type="EMBL" id="NIPW01000023">
    <property type="protein sequence ID" value="OWJ77175.1"/>
    <property type="molecule type" value="Genomic_DNA"/>
</dbReference>
<dbReference type="SUPFAM" id="SSF50129">
    <property type="entry name" value="GroES-like"/>
    <property type="match status" value="1"/>
</dbReference>
<dbReference type="Gene3D" id="3.90.180.10">
    <property type="entry name" value="Medium-chain alcohol dehydrogenases, catalytic domain"/>
    <property type="match status" value="1"/>
</dbReference>
<dbReference type="InterPro" id="IPR011032">
    <property type="entry name" value="GroES-like_sf"/>
</dbReference>
<name>A0A212AAG8_9RHOB</name>
<dbReference type="SUPFAM" id="SSF51735">
    <property type="entry name" value="NAD(P)-binding Rossmann-fold domains"/>
    <property type="match status" value="1"/>
</dbReference>
<evidence type="ECO:0000256" key="2">
    <source>
        <dbReference type="ARBA" id="ARBA00023002"/>
    </source>
</evidence>
<evidence type="ECO:0000259" key="3">
    <source>
        <dbReference type="SMART" id="SM00829"/>
    </source>
</evidence>
<comment type="caution">
    <text evidence="4">The sequence shown here is derived from an EMBL/GenBank/DDBJ whole genome shotgun (WGS) entry which is preliminary data.</text>
</comment>
<dbReference type="GO" id="GO:0016651">
    <property type="term" value="F:oxidoreductase activity, acting on NAD(P)H"/>
    <property type="evidence" value="ECO:0007669"/>
    <property type="project" value="TreeGrafter"/>
</dbReference>
<dbReference type="InterPro" id="IPR013149">
    <property type="entry name" value="ADH-like_C"/>
</dbReference>
<dbReference type="CDD" id="cd05276">
    <property type="entry name" value="p53_inducible_oxidoreductase"/>
    <property type="match status" value="1"/>
</dbReference>
<keyword evidence="1" id="KW-0521">NADP</keyword>
<sequence>MRAVRCTTAGGPEVMEIVALPLPRPGPGQVLIRVHAAGVNRPDLSQRRGTYPVPADADPTLGLEVAGVIVSVGEGVALSPGARVCSLVHGGGYADYALGEADHVIPLPEALDFVAGATLPEVAMTVELNLIERALLRAGEWALIHGGSSGIGSHAIQRAKAMGARVIVTAGSAEKCAYCLSLGADVAINYRAADFLPAVLKTTRGRGVDVILDMVGGDYVDRNLRALAPDGRCAVISLQQGPRVEVDLDPLLRRRLTLTGSTLRPLPKPEKAALARRVAERVLPLVVDGRIRGSIARVFPLEEVRAAHRLLESGQSMGKIALTLTRP</sequence>
<dbReference type="OrthoDB" id="9805883at2"/>
<dbReference type="PANTHER" id="PTHR48106">
    <property type="entry name" value="QUINONE OXIDOREDUCTASE PIG3-RELATED"/>
    <property type="match status" value="1"/>
</dbReference>
<accession>A0A212AAG8</accession>
<dbReference type="Pfam" id="PF00107">
    <property type="entry name" value="ADH_zinc_N"/>
    <property type="match status" value="1"/>
</dbReference>
<gene>
    <name evidence="4" type="ORF">CDV49_12155</name>
</gene>
<dbReference type="GO" id="GO:0070402">
    <property type="term" value="F:NADPH binding"/>
    <property type="evidence" value="ECO:0007669"/>
    <property type="project" value="TreeGrafter"/>
</dbReference>
<dbReference type="NCBIfam" id="TIGR02824">
    <property type="entry name" value="quinone_pig3"/>
    <property type="match status" value="1"/>
</dbReference>
<proteinExistence type="predicted"/>
<dbReference type="InterPro" id="IPR013154">
    <property type="entry name" value="ADH-like_N"/>
</dbReference>
<dbReference type="InterPro" id="IPR036291">
    <property type="entry name" value="NAD(P)-bd_dom_sf"/>
</dbReference>
<dbReference type="PANTHER" id="PTHR48106:SF8">
    <property type="entry name" value="OS02G0805600 PROTEIN"/>
    <property type="match status" value="1"/>
</dbReference>
<evidence type="ECO:0000256" key="1">
    <source>
        <dbReference type="ARBA" id="ARBA00022857"/>
    </source>
</evidence>
<dbReference type="AlphaFoldDB" id="A0A212AAG8"/>
<keyword evidence="5" id="KW-1185">Reference proteome</keyword>